<name>A0A6M1S4S6_9BACT</name>
<organism evidence="1 2">
    <name type="scientific">Limisphaera ngatamarikiensis</name>
    <dbReference type="NCBI Taxonomy" id="1324935"/>
    <lineage>
        <taxon>Bacteria</taxon>
        <taxon>Pseudomonadati</taxon>
        <taxon>Verrucomicrobiota</taxon>
        <taxon>Verrucomicrobiia</taxon>
        <taxon>Limisphaerales</taxon>
        <taxon>Limisphaeraceae</taxon>
        <taxon>Limisphaera</taxon>
    </lineage>
</organism>
<evidence type="ECO:0000313" key="2">
    <source>
        <dbReference type="Proteomes" id="UP000477311"/>
    </source>
</evidence>
<dbReference type="RefSeq" id="WP_165108696.1">
    <property type="nucleotide sequence ID" value="NZ_JAAKYA010000082.1"/>
</dbReference>
<reference evidence="1 2" key="1">
    <citation type="submission" date="2020-02" db="EMBL/GenBank/DDBJ databases">
        <title>Draft genome sequence of Limisphaera ngatamarikiensis NGM72.4T, a thermophilic Verrucomicrobia grouped in subdivision 3.</title>
        <authorList>
            <person name="Carere C.R."/>
            <person name="Steen J."/>
            <person name="Hugenholtz P."/>
            <person name="Stott M.B."/>
        </authorList>
    </citation>
    <scope>NUCLEOTIDE SEQUENCE [LARGE SCALE GENOMIC DNA]</scope>
    <source>
        <strain evidence="1 2">NGM72.4</strain>
    </source>
</reference>
<dbReference type="SUPFAM" id="SSF54523">
    <property type="entry name" value="Pili subunits"/>
    <property type="match status" value="1"/>
</dbReference>
<protein>
    <recommendedName>
        <fullName evidence="3">Type II secretion system protein GspG C-terminal domain-containing protein</fullName>
    </recommendedName>
</protein>
<evidence type="ECO:0000313" key="1">
    <source>
        <dbReference type="EMBL" id="NGO40280.1"/>
    </source>
</evidence>
<keyword evidence="2" id="KW-1185">Reference proteome</keyword>
<dbReference type="EMBL" id="JAAKYA010000082">
    <property type="protein sequence ID" value="NGO40280.1"/>
    <property type="molecule type" value="Genomic_DNA"/>
</dbReference>
<dbReference type="InterPro" id="IPR045584">
    <property type="entry name" value="Pilin-like"/>
</dbReference>
<sequence>MKKVWLAMLLGAAVAGVGWQSLRWSAQRLDAQRAKFVEDAGQLLLALQQYKEFTGHYPEGQNLDIARALLGQGPEKVVILTVRKSDRNAKGELVDPWGTPLAFYFSGNSVLIRSAGPNKVWEDAGSPGCDDLFRSN</sequence>
<accession>A0A6M1S4S6</accession>
<evidence type="ECO:0008006" key="3">
    <source>
        <dbReference type="Google" id="ProtNLM"/>
    </source>
</evidence>
<dbReference type="AlphaFoldDB" id="A0A6M1S4S6"/>
<comment type="caution">
    <text evidence="1">The sequence shown here is derived from an EMBL/GenBank/DDBJ whole genome shotgun (WGS) entry which is preliminary data.</text>
</comment>
<proteinExistence type="predicted"/>
<gene>
    <name evidence="1" type="ORF">G4L39_12870</name>
</gene>
<dbReference type="Proteomes" id="UP000477311">
    <property type="component" value="Unassembled WGS sequence"/>
</dbReference>
<dbReference type="Gene3D" id="3.30.700.10">
    <property type="entry name" value="Glycoprotein, Type 4 Pilin"/>
    <property type="match status" value="1"/>
</dbReference>